<dbReference type="RefSeq" id="XP_003319257.2">
    <property type="nucleotide sequence ID" value="XM_003319209.2"/>
</dbReference>
<sequence length="117" mass="13070">MDAYATTILDTQESVLQQNIHPQVGCSSLPANGIDFFLLYIRVREYSFTLADEENPFRQACTSFVFAKGVCIPLAKLWTTDQSSFPGLKYPHREGTGRFIPPVRLQASVDSNWLGAP</sequence>
<dbReference type="HOGENOM" id="CLU_138089_0_0_1"/>
<dbReference type="GeneID" id="10546954"/>
<accession>E3JSB3</accession>
<proteinExistence type="predicted"/>
<evidence type="ECO:0000313" key="1">
    <source>
        <dbReference type="EMBL" id="EFP74838.2"/>
    </source>
</evidence>
<dbReference type="InParanoid" id="E3JSB3"/>
<reference key="1">
    <citation type="submission" date="2007-01" db="EMBL/GenBank/DDBJ databases">
        <title>The Genome Sequence of Puccinia graminis f. sp. tritici Strain CRL 75-36-700-3.</title>
        <authorList>
            <consortium name="The Broad Institute Genome Sequencing Platform"/>
            <person name="Birren B."/>
            <person name="Lander E."/>
            <person name="Galagan J."/>
            <person name="Nusbaum C."/>
            <person name="Devon K."/>
            <person name="Cuomo C."/>
            <person name="Jaffe D."/>
            <person name="Butler J."/>
            <person name="Alvarez P."/>
            <person name="Gnerre S."/>
            <person name="Grabherr M."/>
            <person name="Mauceli E."/>
            <person name="Brockman W."/>
            <person name="Young S."/>
            <person name="LaButti K."/>
            <person name="Sykes S."/>
            <person name="DeCaprio D."/>
            <person name="Crawford M."/>
            <person name="Koehrsen M."/>
            <person name="Engels R."/>
            <person name="Montgomery P."/>
            <person name="Pearson M."/>
            <person name="Howarth C."/>
            <person name="Larson L."/>
            <person name="White J."/>
            <person name="Zeng Q."/>
            <person name="Kodira C."/>
            <person name="Yandava C."/>
            <person name="Alvarado L."/>
            <person name="O'Leary S."/>
            <person name="Szabo L."/>
            <person name="Dean R."/>
            <person name="Schein J."/>
        </authorList>
    </citation>
    <scope>NUCLEOTIDE SEQUENCE</scope>
    <source>
        <strain>CRL 75-36-700-3</strain>
    </source>
</reference>
<dbReference type="KEGG" id="pgr:PGTG_01431"/>
<dbReference type="EMBL" id="DS178263">
    <property type="protein sequence ID" value="EFP74838.2"/>
    <property type="molecule type" value="Genomic_DNA"/>
</dbReference>
<reference evidence="2" key="2">
    <citation type="journal article" date="2011" name="Proc. Natl. Acad. Sci. U.S.A.">
        <title>Obligate biotrophy features unraveled by the genomic analysis of rust fungi.</title>
        <authorList>
            <person name="Duplessis S."/>
            <person name="Cuomo C.A."/>
            <person name="Lin Y.-C."/>
            <person name="Aerts A."/>
            <person name="Tisserant E."/>
            <person name="Veneault-Fourrey C."/>
            <person name="Joly D.L."/>
            <person name="Hacquard S."/>
            <person name="Amselem J."/>
            <person name="Cantarel B.L."/>
            <person name="Chiu R."/>
            <person name="Coutinho P.M."/>
            <person name="Feau N."/>
            <person name="Field M."/>
            <person name="Frey P."/>
            <person name="Gelhaye E."/>
            <person name="Goldberg J."/>
            <person name="Grabherr M.G."/>
            <person name="Kodira C.D."/>
            <person name="Kohler A."/>
            <person name="Kuees U."/>
            <person name="Lindquist E.A."/>
            <person name="Lucas S.M."/>
            <person name="Mago R."/>
            <person name="Mauceli E."/>
            <person name="Morin E."/>
            <person name="Murat C."/>
            <person name="Pangilinan J.L."/>
            <person name="Park R."/>
            <person name="Pearson M."/>
            <person name="Quesneville H."/>
            <person name="Rouhier N."/>
            <person name="Sakthikumar S."/>
            <person name="Salamov A.A."/>
            <person name="Schmutz J."/>
            <person name="Selles B."/>
            <person name="Shapiro H."/>
            <person name="Tanguay P."/>
            <person name="Tuskan G.A."/>
            <person name="Henrissat B."/>
            <person name="Van de Peer Y."/>
            <person name="Rouze P."/>
            <person name="Ellis J.G."/>
            <person name="Dodds P.N."/>
            <person name="Schein J.E."/>
            <person name="Zhong S."/>
            <person name="Hamelin R.C."/>
            <person name="Grigoriev I.V."/>
            <person name="Szabo L.J."/>
            <person name="Martin F."/>
        </authorList>
    </citation>
    <scope>NUCLEOTIDE SEQUENCE [LARGE SCALE GENOMIC DNA]</scope>
    <source>
        <strain evidence="2">CRL 75-36-700-3 / race SCCL</strain>
    </source>
</reference>
<keyword evidence="2" id="KW-1185">Reference proteome</keyword>
<protein>
    <submittedName>
        <fullName evidence="1">Uncharacterized protein</fullName>
    </submittedName>
</protein>
<organism evidence="1 2">
    <name type="scientific">Puccinia graminis f. sp. tritici (strain CRL 75-36-700-3 / race SCCL)</name>
    <name type="common">Black stem rust fungus</name>
    <dbReference type="NCBI Taxonomy" id="418459"/>
    <lineage>
        <taxon>Eukaryota</taxon>
        <taxon>Fungi</taxon>
        <taxon>Dikarya</taxon>
        <taxon>Basidiomycota</taxon>
        <taxon>Pucciniomycotina</taxon>
        <taxon>Pucciniomycetes</taxon>
        <taxon>Pucciniales</taxon>
        <taxon>Pucciniaceae</taxon>
        <taxon>Puccinia</taxon>
    </lineage>
</organism>
<name>E3JSB3_PUCGT</name>
<evidence type="ECO:0000313" key="2">
    <source>
        <dbReference type="Proteomes" id="UP000008783"/>
    </source>
</evidence>
<dbReference type="VEuPathDB" id="FungiDB:PGTG_01431"/>
<gene>
    <name evidence="1" type="ORF">PGTG_01431</name>
</gene>
<dbReference type="OrthoDB" id="10424493at2759"/>
<dbReference type="Proteomes" id="UP000008783">
    <property type="component" value="Unassembled WGS sequence"/>
</dbReference>
<dbReference type="AlphaFoldDB" id="E3JSB3"/>